<feature type="transmembrane region" description="Helical" evidence="1">
    <location>
        <begin position="376"/>
        <end position="399"/>
    </location>
</feature>
<feature type="transmembrane region" description="Helical" evidence="1">
    <location>
        <begin position="300"/>
        <end position="321"/>
    </location>
</feature>
<keyword evidence="1" id="KW-0812">Transmembrane</keyword>
<feature type="transmembrane region" description="Helical" evidence="1">
    <location>
        <begin position="268"/>
        <end position="288"/>
    </location>
</feature>
<dbReference type="OMA" id="FCLNLKR"/>
<keyword evidence="1" id="KW-0472">Membrane</keyword>
<dbReference type="EMBL" id="JH712086">
    <property type="protein sequence ID" value="EFO26383.1"/>
    <property type="molecule type" value="Genomic_DNA"/>
</dbReference>
<name>A0A1S0U7G5_LOALO</name>
<sequence length="400" mass="46321">METLNRHQFEILEQCLYYYLAAEAQRKAQYFNPIQALAAFPPETGNMKGSRVKVFFHQITLQHFIMNEFLKELNINGYIIIFWDDNRLSWNEEKWKIKKLEINSVSHVWVPILTAQTFDTAVRNGDLMEIRRVSINNNGTIRAIINFSLRTFCDDSDFKNFPNDMYKCCYQIEPHVNQGGIDFATSGRPVFTDTKYFRDYGWYISGSMPTIQIMQDSRVPQLGFCLNLKRSTKSLHIQLSLPNTITTMLFLLTPLLGQIHLQIFAKMFILFLQFSTLQLYSLLISPYFGSSSATPNMLRFLEFATIINVISVSVSITLWMCSKIRRNLPPWNWLIRSSEFINRCVCVFNSTDSGISLNENDKSSTTNNYQQDWTNAFVAMHGAAVFLLSLIFILGYLMLS</sequence>
<reference evidence="3" key="1">
    <citation type="submission" date="2012-04" db="EMBL/GenBank/DDBJ databases">
        <title>The Genome Sequence of Loa loa.</title>
        <authorList>
            <consortium name="The Broad Institute Genome Sequencing Platform"/>
            <consortium name="Broad Institute Genome Sequencing Center for Infectious Disease"/>
            <person name="Nutman T.B."/>
            <person name="Fink D.L."/>
            <person name="Russ C."/>
            <person name="Young S."/>
            <person name="Zeng Q."/>
            <person name="Gargeya S."/>
            <person name="Alvarado L."/>
            <person name="Berlin A."/>
            <person name="Chapman S.B."/>
            <person name="Chen Z."/>
            <person name="Freedman E."/>
            <person name="Gellesch M."/>
            <person name="Goldberg J."/>
            <person name="Griggs A."/>
            <person name="Gujja S."/>
            <person name="Heilman E.R."/>
            <person name="Heiman D."/>
            <person name="Howarth C."/>
            <person name="Mehta T."/>
            <person name="Neiman D."/>
            <person name="Pearson M."/>
            <person name="Roberts A."/>
            <person name="Saif S."/>
            <person name="Shea T."/>
            <person name="Shenoy N."/>
            <person name="Sisk P."/>
            <person name="Stolte C."/>
            <person name="Sykes S."/>
            <person name="White J."/>
            <person name="Yandava C."/>
            <person name="Haas B."/>
            <person name="Henn M.R."/>
            <person name="Nusbaum C."/>
            <person name="Birren B."/>
        </authorList>
    </citation>
    <scope>NUCLEOTIDE SEQUENCE [LARGE SCALE GENOMIC DNA]</scope>
</reference>
<evidence type="ECO:0000259" key="2">
    <source>
        <dbReference type="Pfam" id="PF02931"/>
    </source>
</evidence>
<accession>A0A1S0U7G5</accession>
<dbReference type="FunFam" id="2.70.170.10:FF:000063">
    <property type="entry name" value="Ligand-Gated ion Channel"/>
    <property type="match status" value="1"/>
</dbReference>
<dbReference type="OrthoDB" id="5975154at2759"/>
<dbReference type="RefSeq" id="XP_003137689.1">
    <property type="nucleotide sequence ID" value="XM_003137641.1"/>
</dbReference>
<organism evidence="3">
    <name type="scientific">Loa loa</name>
    <name type="common">Eye worm</name>
    <name type="synonym">Filaria loa</name>
    <dbReference type="NCBI Taxonomy" id="7209"/>
    <lineage>
        <taxon>Eukaryota</taxon>
        <taxon>Metazoa</taxon>
        <taxon>Ecdysozoa</taxon>
        <taxon>Nematoda</taxon>
        <taxon>Chromadorea</taxon>
        <taxon>Rhabditida</taxon>
        <taxon>Spirurina</taxon>
        <taxon>Spiruromorpha</taxon>
        <taxon>Filarioidea</taxon>
        <taxon>Onchocercidae</taxon>
        <taxon>Loa</taxon>
    </lineage>
</organism>
<dbReference type="GO" id="GO:0005230">
    <property type="term" value="F:extracellular ligand-gated monoatomic ion channel activity"/>
    <property type="evidence" value="ECO:0007669"/>
    <property type="project" value="InterPro"/>
</dbReference>
<dbReference type="Gene3D" id="2.70.170.10">
    <property type="entry name" value="Neurotransmitter-gated ion-channel ligand-binding domain"/>
    <property type="match status" value="1"/>
</dbReference>
<dbReference type="GO" id="GO:0016020">
    <property type="term" value="C:membrane"/>
    <property type="evidence" value="ECO:0007669"/>
    <property type="project" value="InterPro"/>
</dbReference>
<dbReference type="AlphaFoldDB" id="A0A1S0U7G5"/>
<dbReference type="SUPFAM" id="SSF63712">
    <property type="entry name" value="Nicotinic receptor ligand binding domain-like"/>
    <property type="match status" value="1"/>
</dbReference>
<dbReference type="InterPro" id="IPR006202">
    <property type="entry name" value="Neur_chan_lig-bd"/>
</dbReference>
<evidence type="ECO:0000313" key="3">
    <source>
        <dbReference type="EMBL" id="EFO26383.1"/>
    </source>
</evidence>
<dbReference type="CTD" id="9939484"/>
<dbReference type="GO" id="GO:0004888">
    <property type="term" value="F:transmembrane signaling receptor activity"/>
    <property type="evidence" value="ECO:0007669"/>
    <property type="project" value="InterPro"/>
</dbReference>
<dbReference type="KEGG" id="loa:LOAG_02103"/>
<protein>
    <recommendedName>
        <fullName evidence="2">Neurotransmitter-gated ion-channel ligand-binding domain-containing protein</fullName>
    </recommendedName>
</protein>
<dbReference type="InterPro" id="IPR006201">
    <property type="entry name" value="Neur_channel"/>
</dbReference>
<gene>
    <name evidence="3" type="ORF">LOAG_02103</name>
</gene>
<feature type="domain" description="Neurotransmitter-gated ion-channel ligand-binding" evidence="2">
    <location>
        <begin position="47"/>
        <end position="176"/>
    </location>
</feature>
<keyword evidence="1" id="KW-1133">Transmembrane helix</keyword>
<dbReference type="InterPro" id="IPR036734">
    <property type="entry name" value="Neur_chan_lig-bd_sf"/>
</dbReference>
<feature type="transmembrane region" description="Helical" evidence="1">
    <location>
        <begin position="235"/>
        <end position="256"/>
    </location>
</feature>
<dbReference type="FunCoup" id="A0A1S0U7G5">
    <property type="interactions" value="13"/>
</dbReference>
<dbReference type="PANTHER" id="PTHR18945">
    <property type="entry name" value="NEUROTRANSMITTER GATED ION CHANNEL"/>
    <property type="match status" value="1"/>
</dbReference>
<evidence type="ECO:0000256" key="1">
    <source>
        <dbReference type="SAM" id="Phobius"/>
    </source>
</evidence>
<dbReference type="InParanoid" id="A0A1S0U7G5"/>
<dbReference type="GeneID" id="9939484"/>
<proteinExistence type="predicted"/>
<dbReference type="Pfam" id="PF02931">
    <property type="entry name" value="Neur_chan_LBD"/>
    <property type="match status" value="1"/>
</dbReference>